<gene>
    <name evidence="2" type="ORF">SLS62_003502</name>
</gene>
<keyword evidence="1" id="KW-0472">Membrane</keyword>
<dbReference type="EMBL" id="JAKJXP020000020">
    <property type="protein sequence ID" value="KAK7754482.1"/>
    <property type="molecule type" value="Genomic_DNA"/>
</dbReference>
<feature type="transmembrane region" description="Helical" evidence="1">
    <location>
        <begin position="66"/>
        <end position="83"/>
    </location>
</feature>
<dbReference type="AlphaFoldDB" id="A0AAN9UWA2"/>
<sequence length="156" mass="17533">MSSSSPPLITTITAHYFPHYELSLLQRLLLVWAFTACGLVIVLQIAQSWADPRPQWTVVNEKSKQYWYTFYVLEAFLTMQISYRPLLWKLEQGLGLGADSRRGAEDLLDGLWIGLLGLEIAMVAGVVISRLMQMMAGPNPSPSRSNMMMVGKQKAL</sequence>
<accession>A0AAN9UWA2</accession>
<name>A0AAN9UWA2_9PEZI</name>
<dbReference type="Proteomes" id="UP001320420">
    <property type="component" value="Unassembled WGS sequence"/>
</dbReference>
<keyword evidence="3" id="KW-1185">Reference proteome</keyword>
<evidence type="ECO:0000313" key="2">
    <source>
        <dbReference type="EMBL" id="KAK7754482.1"/>
    </source>
</evidence>
<evidence type="ECO:0000313" key="3">
    <source>
        <dbReference type="Proteomes" id="UP001320420"/>
    </source>
</evidence>
<proteinExistence type="predicted"/>
<keyword evidence="1" id="KW-1133">Transmembrane helix</keyword>
<feature type="transmembrane region" description="Helical" evidence="1">
    <location>
        <begin position="110"/>
        <end position="128"/>
    </location>
</feature>
<organism evidence="2 3">
    <name type="scientific">Diatrype stigma</name>
    <dbReference type="NCBI Taxonomy" id="117547"/>
    <lineage>
        <taxon>Eukaryota</taxon>
        <taxon>Fungi</taxon>
        <taxon>Dikarya</taxon>
        <taxon>Ascomycota</taxon>
        <taxon>Pezizomycotina</taxon>
        <taxon>Sordariomycetes</taxon>
        <taxon>Xylariomycetidae</taxon>
        <taxon>Xylariales</taxon>
        <taxon>Diatrypaceae</taxon>
        <taxon>Diatrype</taxon>
    </lineage>
</organism>
<protein>
    <submittedName>
        <fullName evidence="2">Uncharacterized protein</fullName>
    </submittedName>
</protein>
<reference evidence="2 3" key="1">
    <citation type="submission" date="2024-02" db="EMBL/GenBank/DDBJ databases">
        <title>De novo assembly and annotation of 12 fungi associated with fruit tree decline syndrome in Ontario, Canada.</title>
        <authorList>
            <person name="Sulman M."/>
            <person name="Ellouze W."/>
            <person name="Ilyukhin E."/>
        </authorList>
    </citation>
    <scope>NUCLEOTIDE SEQUENCE [LARGE SCALE GENOMIC DNA]</scope>
    <source>
        <strain evidence="2 3">M11/M66-122</strain>
    </source>
</reference>
<comment type="caution">
    <text evidence="2">The sequence shown here is derived from an EMBL/GenBank/DDBJ whole genome shotgun (WGS) entry which is preliminary data.</text>
</comment>
<feature type="transmembrane region" description="Helical" evidence="1">
    <location>
        <begin position="24"/>
        <end position="46"/>
    </location>
</feature>
<keyword evidence="1" id="KW-0812">Transmembrane</keyword>
<evidence type="ECO:0000256" key="1">
    <source>
        <dbReference type="SAM" id="Phobius"/>
    </source>
</evidence>